<dbReference type="Gene3D" id="3.20.20.60">
    <property type="entry name" value="Phosphoenolpyruvate-binding domains"/>
    <property type="match status" value="1"/>
</dbReference>
<dbReference type="Proteomes" id="UP001141552">
    <property type="component" value="Unassembled WGS sequence"/>
</dbReference>
<feature type="domain" description="Pyruvate kinase barrel" evidence="2">
    <location>
        <begin position="110"/>
        <end position="151"/>
    </location>
</feature>
<dbReference type="InterPro" id="IPR015806">
    <property type="entry name" value="Pyrv_Knase_insert_dom_sf"/>
</dbReference>
<evidence type="ECO:0000259" key="2">
    <source>
        <dbReference type="Pfam" id="PF00224"/>
    </source>
</evidence>
<feature type="region of interest" description="Disordered" evidence="1">
    <location>
        <begin position="1"/>
        <end position="54"/>
    </location>
</feature>
<dbReference type="GO" id="GO:0030955">
    <property type="term" value="F:potassium ion binding"/>
    <property type="evidence" value="ECO:0007669"/>
    <property type="project" value="InterPro"/>
</dbReference>
<proteinExistence type="predicted"/>
<dbReference type="Pfam" id="PF00224">
    <property type="entry name" value="PK"/>
    <property type="match status" value="1"/>
</dbReference>
<gene>
    <name evidence="3" type="ORF">Tsubulata_051001</name>
</gene>
<organism evidence="3 4">
    <name type="scientific">Turnera subulata</name>
    <dbReference type="NCBI Taxonomy" id="218843"/>
    <lineage>
        <taxon>Eukaryota</taxon>
        <taxon>Viridiplantae</taxon>
        <taxon>Streptophyta</taxon>
        <taxon>Embryophyta</taxon>
        <taxon>Tracheophyta</taxon>
        <taxon>Spermatophyta</taxon>
        <taxon>Magnoliopsida</taxon>
        <taxon>eudicotyledons</taxon>
        <taxon>Gunneridae</taxon>
        <taxon>Pentapetalae</taxon>
        <taxon>rosids</taxon>
        <taxon>fabids</taxon>
        <taxon>Malpighiales</taxon>
        <taxon>Passifloraceae</taxon>
        <taxon>Turnera</taxon>
    </lineage>
</organism>
<sequence>MPPHALPNGTEPHHQHHRRPPQATPNGTDNHQQHHPIPPAPPGPPPPSSNTRPHLHQFDLQFDLQQVGVQYMGISTPNPSASTFRQGSSAASSCVHELKIHLLLAFSGLVRCSCENSSMLSTGKNVNLPGVIVDLLTLTEKDKEDILKWGIVVGRLGGGVDFGVGHFTDEALQGLSECGNQFQRAKKGRWWRLLVAVAAGRRRGEQRKRRRVLLVASGRGGVGNSGSGKKGKATVLGG</sequence>
<dbReference type="GO" id="GO:0004743">
    <property type="term" value="F:pyruvate kinase activity"/>
    <property type="evidence" value="ECO:0007669"/>
    <property type="project" value="InterPro"/>
</dbReference>
<evidence type="ECO:0000313" key="3">
    <source>
        <dbReference type="EMBL" id="KAJ4831405.1"/>
    </source>
</evidence>
<evidence type="ECO:0000256" key="1">
    <source>
        <dbReference type="SAM" id="MobiDB-lite"/>
    </source>
</evidence>
<evidence type="ECO:0000313" key="4">
    <source>
        <dbReference type="Proteomes" id="UP001141552"/>
    </source>
</evidence>
<reference evidence="3" key="1">
    <citation type="submission" date="2022-02" db="EMBL/GenBank/DDBJ databases">
        <authorList>
            <person name="Henning P.M."/>
            <person name="McCubbin A.G."/>
            <person name="Shore J.S."/>
        </authorList>
    </citation>
    <scope>NUCLEOTIDE SEQUENCE</scope>
    <source>
        <strain evidence="3">F60SS</strain>
        <tissue evidence="3">Leaves</tissue>
    </source>
</reference>
<protein>
    <recommendedName>
        <fullName evidence="2">Pyruvate kinase barrel domain-containing protein</fullName>
    </recommendedName>
</protein>
<dbReference type="InterPro" id="IPR040442">
    <property type="entry name" value="Pyrv_kinase-like_dom_sf"/>
</dbReference>
<name>A0A9Q0J8C9_9ROSI</name>
<accession>A0A9Q0J8C9</accession>
<reference evidence="3" key="2">
    <citation type="journal article" date="2023" name="Plants (Basel)">
        <title>Annotation of the Turnera subulata (Passifloraceae) Draft Genome Reveals the S-Locus Evolved after the Divergence of Turneroideae from Passifloroideae in a Stepwise Manner.</title>
        <authorList>
            <person name="Henning P.M."/>
            <person name="Roalson E.H."/>
            <person name="Mir W."/>
            <person name="McCubbin A.G."/>
            <person name="Shore J.S."/>
        </authorList>
    </citation>
    <scope>NUCLEOTIDE SEQUENCE</scope>
    <source>
        <strain evidence="3">F60SS</strain>
    </source>
</reference>
<dbReference type="GO" id="GO:0000287">
    <property type="term" value="F:magnesium ion binding"/>
    <property type="evidence" value="ECO:0007669"/>
    <property type="project" value="InterPro"/>
</dbReference>
<dbReference type="Gene3D" id="2.40.33.10">
    <property type="entry name" value="PK beta-barrel domain-like"/>
    <property type="match status" value="1"/>
</dbReference>
<feature type="compositionally biased region" description="Pro residues" evidence="1">
    <location>
        <begin position="36"/>
        <end position="48"/>
    </location>
</feature>
<comment type="caution">
    <text evidence="3">The sequence shown here is derived from an EMBL/GenBank/DDBJ whole genome shotgun (WGS) entry which is preliminary data.</text>
</comment>
<dbReference type="EMBL" id="JAKUCV010005380">
    <property type="protein sequence ID" value="KAJ4831405.1"/>
    <property type="molecule type" value="Genomic_DNA"/>
</dbReference>
<dbReference type="AlphaFoldDB" id="A0A9Q0J8C9"/>
<keyword evidence="4" id="KW-1185">Reference proteome</keyword>
<dbReference type="InterPro" id="IPR015793">
    <property type="entry name" value="Pyrv_Knase_brl"/>
</dbReference>